<dbReference type="PANTHER" id="PTHR45964:SF5">
    <property type="entry name" value="WSCD FAMILY MEMBER CG9164"/>
    <property type="match status" value="1"/>
</dbReference>
<dbReference type="Proteomes" id="UP001215598">
    <property type="component" value="Unassembled WGS sequence"/>
</dbReference>
<dbReference type="Pfam" id="PF01822">
    <property type="entry name" value="WSC"/>
    <property type="match status" value="3"/>
</dbReference>
<evidence type="ECO:0000313" key="4">
    <source>
        <dbReference type="Proteomes" id="UP001215598"/>
    </source>
</evidence>
<accession>A0AAD7J4X8</accession>
<evidence type="ECO:0000256" key="1">
    <source>
        <dbReference type="ARBA" id="ARBA00022737"/>
    </source>
</evidence>
<dbReference type="PANTHER" id="PTHR45964">
    <property type="entry name" value="WSCD FAMILY MEMBER CG9164"/>
    <property type="match status" value="1"/>
</dbReference>
<protein>
    <submittedName>
        <fullName evidence="3">WSC domain-containing protein</fullName>
    </submittedName>
</protein>
<dbReference type="AlphaFoldDB" id="A0AAD7J4X8"/>
<sequence length="316" mass="32550">PTLPSGWAYISCKQDGANRLLTGYSFTSTSLTVESCVSTCKSRGFTYAGMEYADECYCGTGYAVSPVTAPESDCSMACAGNSTEMCGSGYRLSVYSSEAVSASNTLVLPIYWGKNSSCIVEASTGRTLSGNSLIDSGMTVGKCVSLCDSNGFIYAGLEFADECYCGNTLSAANGGGVPASSSSQCNMPCAGNSGEICGAGFRLTLYSKSTAAPTATLPAGWSLDMCAIDNASRVLTGYQGTDAALTPTSCINKCASLGFVLAGLENGNECYCGNILTNNPIGARDNQCATPCAGDASQNCGASYRMLIYQKARHPA</sequence>
<feature type="non-terminal residue" evidence="3">
    <location>
        <position position="316"/>
    </location>
</feature>
<organism evidence="3 4">
    <name type="scientific">Mycena metata</name>
    <dbReference type="NCBI Taxonomy" id="1033252"/>
    <lineage>
        <taxon>Eukaryota</taxon>
        <taxon>Fungi</taxon>
        <taxon>Dikarya</taxon>
        <taxon>Basidiomycota</taxon>
        <taxon>Agaricomycotina</taxon>
        <taxon>Agaricomycetes</taxon>
        <taxon>Agaricomycetidae</taxon>
        <taxon>Agaricales</taxon>
        <taxon>Marasmiineae</taxon>
        <taxon>Mycenaceae</taxon>
        <taxon>Mycena</taxon>
    </lineage>
</organism>
<dbReference type="InterPro" id="IPR051589">
    <property type="entry name" value="Sialate-O-sulfotransferase"/>
</dbReference>
<keyword evidence="4" id="KW-1185">Reference proteome</keyword>
<dbReference type="EMBL" id="JARKIB010000045">
    <property type="protein sequence ID" value="KAJ7757150.1"/>
    <property type="molecule type" value="Genomic_DNA"/>
</dbReference>
<dbReference type="SMART" id="SM00321">
    <property type="entry name" value="WSC"/>
    <property type="match status" value="3"/>
</dbReference>
<feature type="domain" description="WSC" evidence="2">
    <location>
        <begin position="6"/>
        <end position="98"/>
    </location>
</feature>
<dbReference type="PROSITE" id="PS51212">
    <property type="entry name" value="WSC"/>
    <property type="match status" value="3"/>
</dbReference>
<keyword evidence="1" id="KW-0677">Repeat</keyword>
<comment type="caution">
    <text evidence="3">The sequence shown here is derived from an EMBL/GenBank/DDBJ whole genome shotgun (WGS) entry which is preliminary data.</text>
</comment>
<feature type="domain" description="WSC" evidence="2">
    <location>
        <begin position="112"/>
        <end position="209"/>
    </location>
</feature>
<evidence type="ECO:0000259" key="2">
    <source>
        <dbReference type="PROSITE" id="PS51212"/>
    </source>
</evidence>
<gene>
    <name evidence="3" type="ORF">B0H16DRAFT_1314565</name>
</gene>
<reference evidence="3" key="1">
    <citation type="submission" date="2023-03" db="EMBL/GenBank/DDBJ databases">
        <title>Massive genome expansion in bonnet fungi (Mycena s.s.) driven by repeated elements and novel gene families across ecological guilds.</title>
        <authorList>
            <consortium name="Lawrence Berkeley National Laboratory"/>
            <person name="Harder C.B."/>
            <person name="Miyauchi S."/>
            <person name="Viragh M."/>
            <person name="Kuo A."/>
            <person name="Thoen E."/>
            <person name="Andreopoulos B."/>
            <person name="Lu D."/>
            <person name="Skrede I."/>
            <person name="Drula E."/>
            <person name="Henrissat B."/>
            <person name="Morin E."/>
            <person name="Kohler A."/>
            <person name="Barry K."/>
            <person name="LaButti K."/>
            <person name="Morin E."/>
            <person name="Salamov A."/>
            <person name="Lipzen A."/>
            <person name="Mereny Z."/>
            <person name="Hegedus B."/>
            <person name="Baldrian P."/>
            <person name="Stursova M."/>
            <person name="Weitz H."/>
            <person name="Taylor A."/>
            <person name="Grigoriev I.V."/>
            <person name="Nagy L.G."/>
            <person name="Martin F."/>
            <person name="Kauserud H."/>
        </authorList>
    </citation>
    <scope>NUCLEOTIDE SEQUENCE</scope>
    <source>
        <strain evidence="3">CBHHK182m</strain>
    </source>
</reference>
<proteinExistence type="predicted"/>
<name>A0AAD7J4X8_9AGAR</name>
<evidence type="ECO:0000313" key="3">
    <source>
        <dbReference type="EMBL" id="KAJ7757150.1"/>
    </source>
</evidence>
<feature type="domain" description="WSC" evidence="2">
    <location>
        <begin position="220"/>
        <end position="312"/>
    </location>
</feature>
<dbReference type="InterPro" id="IPR002889">
    <property type="entry name" value="WSC_carb-bd"/>
</dbReference>